<evidence type="ECO:0000256" key="1">
    <source>
        <dbReference type="SAM" id="MobiDB-lite"/>
    </source>
</evidence>
<protein>
    <submittedName>
        <fullName evidence="2">Uncharacterized protein</fullName>
    </submittedName>
</protein>
<name>A0A9W7BTY7_9STRA</name>
<feature type="region of interest" description="Disordered" evidence="1">
    <location>
        <begin position="1"/>
        <end position="25"/>
    </location>
</feature>
<evidence type="ECO:0000313" key="2">
    <source>
        <dbReference type="EMBL" id="GMH94050.1"/>
    </source>
</evidence>
<dbReference type="Proteomes" id="UP001165085">
    <property type="component" value="Unassembled WGS sequence"/>
</dbReference>
<feature type="compositionally biased region" description="Low complexity" evidence="1">
    <location>
        <begin position="7"/>
        <end position="19"/>
    </location>
</feature>
<sequence>MEEQTPAAKAIPAAAAGKKSSTKKRYVQKKQKLPFSTSSLHFLVSTLKASAETYMSTRLTSQGQKLKLEALLDTLLNKVRKRIVTTEDGGTLECPKLALRPSAPISKLGMANVGAGYKPRKGETFGYVGLSEENARIAAIVESLEKECESFGGGVVGQKRRLEEDAERKEIRQKLLDIQDEFSKAPPSSLLPPSVLGPKLSSITSLASSAASRLNDSEVGVKKSGKRKLVTRTPATNILKRDIGTVDVKKRVKVIRGMESIVKNISNK</sequence>
<proteinExistence type="predicted"/>
<reference evidence="3" key="1">
    <citation type="journal article" date="2023" name="Commun. Biol.">
        <title>Genome analysis of Parmales, the sister group of diatoms, reveals the evolutionary specialization of diatoms from phago-mixotrophs to photoautotrophs.</title>
        <authorList>
            <person name="Ban H."/>
            <person name="Sato S."/>
            <person name="Yoshikawa S."/>
            <person name="Yamada K."/>
            <person name="Nakamura Y."/>
            <person name="Ichinomiya M."/>
            <person name="Sato N."/>
            <person name="Blanc-Mathieu R."/>
            <person name="Endo H."/>
            <person name="Kuwata A."/>
            <person name="Ogata H."/>
        </authorList>
    </citation>
    <scope>NUCLEOTIDE SEQUENCE [LARGE SCALE GENOMIC DNA]</scope>
    <source>
        <strain evidence="3">NIES 3701</strain>
    </source>
</reference>
<dbReference type="OrthoDB" id="10623663at2759"/>
<comment type="caution">
    <text evidence="2">The sequence shown here is derived from an EMBL/GenBank/DDBJ whole genome shotgun (WGS) entry which is preliminary data.</text>
</comment>
<gene>
    <name evidence="2" type="ORF">TrST_g4061</name>
</gene>
<organism evidence="2 3">
    <name type="scientific">Triparma strigata</name>
    <dbReference type="NCBI Taxonomy" id="1606541"/>
    <lineage>
        <taxon>Eukaryota</taxon>
        <taxon>Sar</taxon>
        <taxon>Stramenopiles</taxon>
        <taxon>Ochrophyta</taxon>
        <taxon>Bolidophyceae</taxon>
        <taxon>Parmales</taxon>
        <taxon>Triparmaceae</taxon>
        <taxon>Triparma</taxon>
    </lineage>
</organism>
<accession>A0A9W7BTY7</accession>
<dbReference type="AlphaFoldDB" id="A0A9W7BTY7"/>
<dbReference type="EMBL" id="BRXY01000426">
    <property type="protein sequence ID" value="GMH94050.1"/>
    <property type="molecule type" value="Genomic_DNA"/>
</dbReference>
<evidence type="ECO:0000313" key="3">
    <source>
        <dbReference type="Proteomes" id="UP001165085"/>
    </source>
</evidence>
<keyword evidence="3" id="KW-1185">Reference proteome</keyword>